<protein>
    <recommendedName>
        <fullName evidence="3">Glycosyltransferase subfamily 4-like N-terminal domain-containing protein</fullName>
    </recommendedName>
</protein>
<proteinExistence type="predicted"/>
<evidence type="ECO:0000313" key="1">
    <source>
        <dbReference type="EMBL" id="AUB84541.1"/>
    </source>
</evidence>
<dbReference type="Proteomes" id="UP000232638">
    <property type="component" value="Chromosome"/>
</dbReference>
<organism evidence="1 2">
    <name type="scientific">Candidatus Thiodictyon syntrophicum</name>
    <dbReference type="NCBI Taxonomy" id="1166950"/>
    <lineage>
        <taxon>Bacteria</taxon>
        <taxon>Pseudomonadati</taxon>
        <taxon>Pseudomonadota</taxon>
        <taxon>Gammaproteobacteria</taxon>
        <taxon>Chromatiales</taxon>
        <taxon>Chromatiaceae</taxon>
        <taxon>Thiodictyon</taxon>
    </lineage>
</organism>
<dbReference type="KEGG" id="tsy:THSYN_28825"/>
<keyword evidence="2" id="KW-1185">Reference proteome</keyword>
<dbReference type="OrthoDB" id="8756565at2"/>
<accession>A0A2K8UHG5</accession>
<dbReference type="EMBL" id="CP020370">
    <property type="protein sequence ID" value="AUB84541.1"/>
    <property type="molecule type" value="Genomic_DNA"/>
</dbReference>
<gene>
    <name evidence="1" type="ORF">THSYN_28825</name>
</gene>
<evidence type="ECO:0008006" key="3">
    <source>
        <dbReference type="Google" id="ProtNLM"/>
    </source>
</evidence>
<sequence length="404" mass="44964">MSDLLVFSYAFPPMRVQMAPVVAKPMAGLARRGHRIDVVTAQAFGPHLGEDDSLSDYTAQHFRSIQRLSPDDRLLTRRWRYSPRWAATPDLMALLHRQALAYLLSLDLGRYAAVITWSPFHSVNTVMARVKAQRPRVKWIAQFSDPWAGNPLEHSRVTRLWNTLRQPQTVRSADFIVHSSAYSRDLMFAGAGRNRGARSAVIPHAYDPSLYPSPPRQANDRIVLRYVGVLFGRRSPEYLFQALRVLFCEHPLWRDRVCLEIVGTVPPEMLQTPAARALQPDVLVIRTSVSYLESLRLMRDADLLVLIEADTRLNLFVPSKLSDYIGARRPILGLAPPGGSYDLLCQVGATIRAPTDVSGIAAALHEALSAIADGADLPENPAREELSTEAVAMQFEAVLGEVAS</sequence>
<evidence type="ECO:0000313" key="2">
    <source>
        <dbReference type="Proteomes" id="UP000232638"/>
    </source>
</evidence>
<dbReference type="AlphaFoldDB" id="A0A2K8UHG5"/>
<name>A0A2K8UHG5_9GAMM</name>
<dbReference type="SUPFAM" id="SSF53756">
    <property type="entry name" value="UDP-Glycosyltransferase/glycogen phosphorylase"/>
    <property type="match status" value="1"/>
</dbReference>
<dbReference type="Gene3D" id="3.40.50.2000">
    <property type="entry name" value="Glycogen Phosphorylase B"/>
    <property type="match status" value="1"/>
</dbReference>
<dbReference type="RefSeq" id="WP_100922190.1">
    <property type="nucleotide sequence ID" value="NZ_CP020370.1"/>
</dbReference>
<reference evidence="1 2" key="1">
    <citation type="submission" date="2017-03" db="EMBL/GenBank/DDBJ databases">
        <title>Complete genome sequence of Candidatus 'Thiodictyon syntrophicum' sp. nov. strain Cad16T, a photolithoautotroph purple sulfur bacterium isolated from an alpine meromictic lake.</title>
        <authorList>
            <person name="Luedin S.M."/>
            <person name="Pothier J.F."/>
            <person name="Danza F."/>
            <person name="Storelli N."/>
            <person name="Wittwer M."/>
            <person name="Tonolla M."/>
        </authorList>
    </citation>
    <scope>NUCLEOTIDE SEQUENCE [LARGE SCALE GENOMIC DNA]</scope>
    <source>
        <strain evidence="1 2">Cad16T</strain>
    </source>
</reference>